<gene>
    <name evidence="3" type="ORF">E3J95_06660</name>
</gene>
<organism evidence="3 4">
    <name type="scientific">Aerophobetes bacterium</name>
    <dbReference type="NCBI Taxonomy" id="2030807"/>
    <lineage>
        <taxon>Bacteria</taxon>
        <taxon>Candidatus Aerophobota</taxon>
    </lineage>
</organism>
<dbReference type="EMBL" id="SOKU01000327">
    <property type="protein sequence ID" value="TES84433.1"/>
    <property type="molecule type" value="Genomic_DNA"/>
</dbReference>
<feature type="domain" description="Transposase DDE" evidence="2">
    <location>
        <begin position="274"/>
        <end position="472"/>
    </location>
</feature>
<dbReference type="AlphaFoldDB" id="A0A523QG69"/>
<protein>
    <recommendedName>
        <fullName evidence="2">Transposase DDE domain-containing protein</fullName>
    </recommendedName>
</protein>
<evidence type="ECO:0000259" key="2">
    <source>
        <dbReference type="Pfam" id="PF13701"/>
    </source>
</evidence>
<reference evidence="3 4" key="1">
    <citation type="submission" date="2019-03" db="EMBL/GenBank/DDBJ databases">
        <title>Metabolic potential of uncultured bacteria and archaea associated with petroleum seepage in deep-sea sediments.</title>
        <authorList>
            <person name="Dong X."/>
            <person name="Hubert C."/>
        </authorList>
    </citation>
    <scope>NUCLEOTIDE SEQUENCE [LARGE SCALE GENOMIC DNA]</scope>
    <source>
        <strain evidence="3">E44_bin92</strain>
    </source>
</reference>
<feature type="region of interest" description="Disordered" evidence="1">
    <location>
        <begin position="226"/>
        <end position="246"/>
    </location>
</feature>
<proteinExistence type="predicted"/>
<feature type="non-terminal residue" evidence="3">
    <location>
        <position position="1"/>
    </location>
</feature>
<dbReference type="Proteomes" id="UP000320781">
    <property type="component" value="Unassembled WGS sequence"/>
</dbReference>
<dbReference type="InterPro" id="IPR012337">
    <property type="entry name" value="RNaseH-like_sf"/>
</dbReference>
<comment type="caution">
    <text evidence="3">The sequence shown here is derived from an EMBL/GenBank/DDBJ whole genome shotgun (WGS) entry which is preliminary data.</text>
</comment>
<evidence type="ECO:0000313" key="3">
    <source>
        <dbReference type="EMBL" id="TES84433.1"/>
    </source>
</evidence>
<evidence type="ECO:0000256" key="1">
    <source>
        <dbReference type="SAM" id="MobiDB-lite"/>
    </source>
</evidence>
<dbReference type="Pfam" id="PF13701">
    <property type="entry name" value="DDE_Tnp_1_4"/>
    <property type="match status" value="1"/>
</dbReference>
<feature type="compositionally biased region" description="Basic and acidic residues" evidence="1">
    <location>
        <begin position="226"/>
        <end position="235"/>
    </location>
</feature>
<name>A0A523QG69_UNCAE</name>
<feature type="compositionally biased region" description="Basic residues" evidence="1">
    <location>
        <begin position="236"/>
        <end position="245"/>
    </location>
</feature>
<dbReference type="SUPFAM" id="SSF53098">
    <property type="entry name" value="Ribonuclease H-like"/>
    <property type="match status" value="1"/>
</dbReference>
<sequence length="509" mass="58283">DFSITGFLVPTGHYAQKIGLIDLFKQRLKIKMKTIHHTPVEKIIELFVSMISGCPDIKTVNNRLVPDKLAATAWCQKQFADQSQASLVLHRITPENLLQLEEIFQTLFHEQSLARRHPRNKWLVVDVDMTGLPVSPSSRTYERATFGFMQKEKGKGYKLTCPYTGGEFGEVFGGLFDPGSAHCATKLTDLLLLIEKRVGSPPSSLAKYRTRIQPLLTQAKILEDRARRRKEEASRARKHERRRTLERRSTRLHVRAEILREEESRALKTSQSFDTLRHHNSRRGILIRGDAGFGSFEDIMLLSELGYDFLLKGYSPRTARVLAKEVAESQWVRFNPILCVAELGTIKLSGCPYPVRVVLGRTKTSKSQVFQYFHLVTTIPERVKDAVELVKFYNARQTIEAFIKTGKNVLHLKHFRVRNFYGIQFTLTLGLLAHNFMNWARREIFAGTPLARMGIREFVEQAMRVPARLKPLEIDMPVTLFPETSVYAQALVRATKKKSSIQILFPFSN</sequence>
<evidence type="ECO:0000313" key="4">
    <source>
        <dbReference type="Proteomes" id="UP000320781"/>
    </source>
</evidence>
<dbReference type="InterPro" id="IPR025668">
    <property type="entry name" value="Tnp_DDE_dom"/>
</dbReference>
<accession>A0A523QG69</accession>